<keyword evidence="1" id="KW-0732">Signal</keyword>
<evidence type="ECO:0000313" key="2">
    <source>
        <dbReference type="EMBL" id="CAL1574342.1"/>
    </source>
</evidence>
<gene>
    <name evidence="2" type="ORF">KC01_LOCUS6075</name>
</gene>
<protein>
    <recommendedName>
        <fullName evidence="4">Secreted protein</fullName>
    </recommendedName>
</protein>
<dbReference type="Proteomes" id="UP001497482">
    <property type="component" value="Chromosome 11"/>
</dbReference>
<dbReference type="EMBL" id="OZ035833">
    <property type="protein sequence ID" value="CAL1574342.1"/>
    <property type="molecule type" value="Genomic_DNA"/>
</dbReference>
<feature type="signal peptide" evidence="1">
    <location>
        <begin position="1"/>
        <end position="20"/>
    </location>
</feature>
<organism evidence="2 3">
    <name type="scientific">Knipowitschia caucasica</name>
    <name type="common">Caucasian dwarf goby</name>
    <name type="synonym">Pomatoschistus caucasicus</name>
    <dbReference type="NCBI Taxonomy" id="637954"/>
    <lineage>
        <taxon>Eukaryota</taxon>
        <taxon>Metazoa</taxon>
        <taxon>Chordata</taxon>
        <taxon>Craniata</taxon>
        <taxon>Vertebrata</taxon>
        <taxon>Euteleostomi</taxon>
        <taxon>Actinopterygii</taxon>
        <taxon>Neopterygii</taxon>
        <taxon>Teleostei</taxon>
        <taxon>Neoteleostei</taxon>
        <taxon>Acanthomorphata</taxon>
        <taxon>Gobiaria</taxon>
        <taxon>Gobiiformes</taxon>
        <taxon>Gobioidei</taxon>
        <taxon>Gobiidae</taxon>
        <taxon>Gobiinae</taxon>
        <taxon>Knipowitschia</taxon>
    </lineage>
</organism>
<evidence type="ECO:0000256" key="1">
    <source>
        <dbReference type="SAM" id="SignalP"/>
    </source>
</evidence>
<name>A0AAV2JEB6_KNICA</name>
<evidence type="ECO:0008006" key="4">
    <source>
        <dbReference type="Google" id="ProtNLM"/>
    </source>
</evidence>
<keyword evidence="3" id="KW-1185">Reference proteome</keyword>
<proteinExistence type="predicted"/>
<evidence type="ECO:0000313" key="3">
    <source>
        <dbReference type="Proteomes" id="UP001497482"/>
    </source>
</evidence>
<reference evidence="2 3" key="1">
    <citation type="submission" date="2024-04" db="EMBL/GenBank/DDBJ databases">
        <authorList>
            <person name="Waldvogel A.-M."/>
            <person name="Schoenle A."/>
        </authorList>
    </citation>
    <scope>NUCLEOTIDE SEQUENCE [LARGE SCALE GENOMIC DNA]</scope>
</reference>
<accession>A0AAV2JEB6</accession>
<dbReference type="AlphaFoldDB" id="A0AAV2JEB6"/>
<feature type="chain" id="PRO_5043371116" description="Secreted protein" evidence="1">
    <location>
        <begin position="21"/>
        <end position="85"/>
    </location>
</feature>
<sequence length="85" mass="9709">MSLKAQLVSVVLCCVYGVASLFCLHPNRNNSVSVGARSLTSILQHVSQRFFERTRSLLGRVWPPRSSRSIQRSARFRILRRLIQP</sequence>